<sequence>MEERKVQLAHFILAALGEAEVNATIEEQQGLATGRTPMMCAGKLPRTADNTHFLRLLQARGAEVDRRGNKGRTTLSLASECSPFDAVHLLVLHGADPGSSDSQGRMSLAYAARCRHSAVVKTLCSASQEPERSMSATPNPTNHHRAQGKCPGVGSYLTG</sequence>
<protein>
    <submittedName>
        <fullName evidence="5">Uncharacterized protein</fullName>
    </submittedName>
</protein>
<evidence type="ECO:0000256" key="3">
    <source>
        <dbReference type="PROSITE-ProRule" id="PRU00023"/>
    </source>
</evidence>
<dbReference type="InterPro" id="IPR002110">
    <property type="entry name" value="Ankyrin_rpt"/>
</dbReference>
<evidence type="ECO:0000313" key="6">
    <source>
        <dbReference type="Proteomes" id="UP000314982"/>
    </source>
</evidence>
<evidence type="ECO:0000256" key="2">
    <source>
        <dbReference type="ARBA" id="ARBA00023043"/>
    </source>
</evidence>
<dbReference type="GeneTree" id="ENSGT00970000195665"/>
<dbReference type="PANTHER" id="PTHR24166">
    <property type="entry name" value="ROLLING PEBBLES, ISOFORM B"/>
    <property type="match status" value="1"/>
</dbReference>
<dbReference type="SUPFAM" id="SSF48403">
    <property type="entry name" value="Ankyrin repeat"/>
    <property type="match status" value="1"/>
</dbReference>
<dbReference type="InterPro" id="IPR036770">
    <property type="entry name" value="Ankyrin_rpt-contain_sf"/>
</dbReference>
<dbReference type="Ensembl" id="ENSHHUT00000082172.1">
    <property type="protein sequence ID" value="ENSHHUP00000079610.1"/>
    <property type="gene ID" value="ENSHHUG00000046405.1"/>
</dbReference>
<reference evidence="6" key="1">
    <citation type="submission" date="2018-06" db="EMBL/GenBank/DDBJ databases">
        <title>Genome assembly of Danube salmon.</title>
        <authorList>
            <person name="Macqueen D.J."/>
            <person name="Gundappa M.K."/>
        </authorList>
    </citation>
    <scope>NUCLEOTIDE SEQUENCE [LARGE SCALE GENOMIC DNA]</scope>
</reference>
<feature type="region of interest" description="Disordered" evidence="4">
    <location>
        <begin position="126"/>
        <end position="159"/>
    </location>
</feature>
<dbReference type="PANTHER" id="PTHR24166:SF30">
    <property type="entry name" value="ANKYRIN REPEAT DOMAIN-CONTAINING PROTEIN 63"/>
    <property type="match status" value="1"/>
</dbReference>
<feature type="compositionally biased region" description="Polar residues" evidence="4">
    <location>
        <begin position="126"/>
        <end position="141"/>
    </location>
</feature>
<organism evidence="5 6">
    <name type="scientific">Hucho hucho</name>
    <name type="common">huchen</name>
    <dbReference type="NCBI Taxonomy" id="62062"/>
    <lineage>
        <taxon>Eukaryota</taxon>
        <taxon>Metazoa</taxon>
        <taxon>Chordata</taxon>
        <taxon>Craniata</taxon>
        <taxon>Vertebrata</taxon>
        <taxon>Euteleostomi</taxon>
        <taxon>Actinopterygii</taxon>
        <taxon>Neopterygii</taxon>
        <taxon>Teleostei</taxon>
        <taxon>Protacanthopterygii</taxon>
        <taxon>Salmoniformes</taxon>
        <taxon>Salmonidae</taxon>
        <taxon>Salmoninae</taxon>
        <taxon>Hucho</taxon>
    </lineage>
</organism>
<keyword evidence="2 3" id="KW-0040">ANK repeat</keyword>
<dbReference type="PROSITE" id="PS50088">
    <property type="entry name" value="ANK_REPEAT"/>
    <property type="match status" value="1"/>
</dbReference>
<dbReference type="Proteomes" id="UP000314982">
    <property type="component" value="Unassembled WGS sequence"/>
</dbReference>
<accession>A0A4W5R0B9</accession>
<dbReference type="Pfam" id="PF12796">
    <property type="entry name" value="Ank_2"/>
    <property type="match status" value="1"/>
</dbReference>
<evidence type="ECO:0000256" key="1">
    <source>
        <dbReference type="ARBA" id="ARBA00022737"/>
    </source>
</evidence>
<keyword evidence="1" id="KW-0677">Repeat</keyword>
<name>A0A4W5R0B9_9TELE</name>
<keyword evidence="6" id="KW-1185">Reference proteome</keyword>
<dbReference type="Gene3D" id="1.25.40.20">
    <property type="entry name" value="Ankyrin repeat-containing domain"/>
    <property type="match status" value="1"/>
</dbReference>
<reference evidence="5" key="3">
    <citation type="submission" date="2025-09" db="UniProtKB">
        <authorList>
            <consortium name="Ensembl"/>
        </authorList>
    </citation>
    <scope>IDENTIFICATION</scope>
</reference>
<dbReference type="AlphaFoldDB" id="A0A4W5R0B9"/>
<dbReference type="InterPro" id="IPR050889">
    <property type="entry name" value="Dendritic_Spine_Reg/Scaffold"/>
</dbReference>
<evidence type="ECO:0000313" key="5">
    <source>
        <dbReference type="Ensembl" id="ENSHHUP00000079610.1"/>
    </source>
</evidence>
<proteinExistence type="predicted"/>
<evidence type="ECO:0000256" key="4">
    <source>
        <dbReference type="SAM" id="MobiDB-lite"/>
    </source>
</evidence>
<dbReference type="SMART" id="SM00248">
    <property type="entry name" value="ANK"/>
    <property type="match status" value="3"/>
</dbReference>
<dbReference type="STRING" id="62062.ENSHHUP00000079610"/>
<feature type="repeat" description="ANK" evidence="3">
    <location>
        <begin position="70"/>
        <end position="102"/>
    </location>
</feature>
<reference evidence="5" key="2">
    <citation type="submission" date="2025-08" db="UniProtKB">
        <authorList>
            <consortium name="Ensembl"/>
        </authorList>
    </citation>
    <scope>IDENTIFICATION</scope>
</reference>